<evidence type="ECO:0000256" key="7">
    <source>
        <dbReference type="ARBA" id="ARBA00035633"/>
    </source>
</evidence>
<evidence type="ECO:0000256" key="9">
    <source>
        <dbReference type="ARBA" id="ARBA00049529"/>
    </source>
</evidence>
<comment type="catalytic activity">
    <reaction evidence="9">
        <text>4-amino-4-deoxychorismate = 4-aminobenzoate + pyruvate + H(+)</text>
        <dbReference type="Rhea" id="RHEA:16201"/>
        <dbReference type="ChEBI" id="CHEBI:15361"/>
        <dbReference type="ChEBI" id="CHEBI:15378"/>
        <dbReference type="ChEBI" id="CHEBI:17836"/>
        <dbReference type="ChEBI" id="CHEBI:58406"/>
        <dbReference type="EC" id="4.1.3.38"/>
    </reaction>
</comment>
<comment type="cofactor">
    <cofactor evidence="1">
        <name>pyridoxal 5'-phosphate</name>
        <dbReference type="ChEBI" id="CHEBI:597326"/>
    </cofactor>
</comment>
<dbReference type="Gene3D" id="3.20.10.10">
    <property type="entry name" value="D-amino Acid Aminotransferase, subunit A, domain 2"/>
    <property type="match status" value="1"/>
</dbReference>
<dbReference type="PANTHER" id="PTHR42743:SF2">
    <property type="entry name" value="AMINODEOXYCHORISMATE LYASE"/>
    <property type="match status" value="1"/>
</dbReference>
<protein>
    <recommendedName>
        <fullName evidence="8 10">Aminodeoxychorismate lyase</fullName>
        <ecNumber evidence="8 10">4.1.3.38</ecNumber>
    </recommendedName>
</protein>
<evidence type="ECO:0000256" key="10">
    <source>
        <dbReference type="NCBIfam" id="TIGR03461"/>
    </source>
</evidence>
<dbReference type="PANTHER" id="PTHR42743">
    <property type="entry name" value="AMINO-ACID AMINOTRANSFERASE"/>
    <property type="match status" value="1"/>
</dbReference>
<dbReference type="InterPro" id="IPR036038">
    <property type="entry name" value="Aminotransferase-like"/>
</dbReference>
<organism evidence="11 12">
    <name type="scientific">Novilysobacter selenitireducens</name>
    <dbReference type="NCBI Taxonomy" id="2872639"/>
    <lineage>
        <taxon>Bacteria</taxon>
        <taxon>Pseudomonadati</taxon>
        <taxon>Pseudomonadota</taxon>
        <taxon>Gammaproteobacteria</taxon>
        <taxon>Lysobacterales</taxon>
        <taxon>Lysobacteraceae</taxon>
        <taxon>Novilysobacter</taxon>
    </lineage>
</organism>
<dbReference type="InterPro" id="IPR043131">
    <property type="entry name" value="BCAT-like_N"/>
</dbReference>
<evidence type="ECO:0000256" key="4">
    <source>
        <dbReference type="ARBA" id="ARBA00022898"/>
    </source>
</evidence>
<dbReference type="InterPro" id="IPR001544">
    <property type="entry name" value="Aminotrans_IV"/>
</dbReference>
<evidence type="ECO:0000256" key="5">
    <source>
        <dbReference type="ARBA" id="ARBA00022909"/>
    </source>
</evidence>
<dbReference type="Pfam" id="PF01063">
    <property type="entry name" value="Aminotran_4"/>
    <property type="match status" value="1"/>
</dbReference>
<dbReference type="Gene3D" id="3.30.470.10">
    <property type="match status" value="1"/>
</dbReference>
<sequence length="275" mass="29393">MRVLVDGMEGGTVAAGDRGLAYGDGLFETMRAHAGTVPWWPAHWRRLLHGAQRLRIPVPAEADVVQHVTALLQGGDGVVKLLLTRGAGGRGYTPPPEPAPTCIVSRHPVPVATPGGLKLRWCDTRLAEQPMLAGIKHCNRLEQVLARLEWTAPGCPMPDADDGLMRATSGDVVCATSANVFALIDGQWRTPPVDVCGVAGVCREWALARLDARTETLSPQHVESAEAVFLCNAVRGILPVARLGDRTWSPHPRVAAARRALALDHPAFAAPPETP</sequence>
<evidence type="ECO:0000256" key="8">
    <source>
        <dbReference type="ARBA" id="ARBA00035676"/>
    </source>
</evidence>
<comment type="pathway">
    <text evidence="7">Cofactor biosynthesis; tetrahydrofolate biosynthesis; 4-aminobenzoate from chorismate: step 2/2.</text>
</comment>
<keyword evidence="4" id="KW-0663">Pyridoxal phosphate</keyword>
<dbReference type="InterPro" id="IPR017824">
    <property type="entry name" value="Aminodeoxychorismate_lyase_IV"/>
</dbReference>
<dbReference type="CDD" id="cd01559">
    <property type="entry name" value="ADCL_like"/>
    <property type="match status" value="1"/>
</dbReference>
<keyword evidence="5" id="KW-0289">Folate biosynthesis</keyword>
<dbReference type="EMBL" id="JAINZW010000002">
    <property type="protein sequence ID" value="MBZ4038712.1"/>
    <property type="molecule type" value="Genomic_DNA"/>
</dbReference>
<keyword evidence="6 11" id="KW-0456">Lyase</keyword>
<evidence type="ECO:0000313" key="12">
    <source>
        <dbReference type="Proteomes" id="UP001430954"/>
    </source>
</evidence>
<comment type="similarity">
    <text evidence="2">Belongs to the class-IV pyridoxal-phosphate-dependent aminotransferase family.</text>
</comment>
<accession>A0ABS7T4C0</accession>
<evidence type="ECO:0000256" key="2">
    <source>
        <dbReference type="ARBA" id="ARBA00009320"/>
    </source>
</evidence>
<dbReference type="Proteomes" id="UP001430954">
    <property type="component" value="Unassembled WGS sequence"/>
</dbReference>
<dbReference type="InterPro" id="IPR050571">
    <property type="entry name" value="Class-IV_PLP-Dep_Aminotrnsfr"/>
</dbReference>
<evidence type="ECO:0000313" key="11">
    <source>
        <dbReference type="EMBL" id="MBZ4038712.1"/>
    </source>
</evidence>
<reference evidence="11 12" key="1">
    <citation type="submission" date="2021-09" db="EMBL/GenBank/DDBJ databases">
        <title>Lysobacter sp. 13A isolated from the river sediment.</title>
        <authorList>
            <person name="Liu H."/>
            <person name="Li S."/>
            <person name="Mao S."/>
        </authorList>
    </citation>
    <scope>NUCLEOTIDE SEQUENCE [LARGE SCALE GENOMIC DNA]</scope>
    <source>
        <strain evidence="11 12">13A</strain>
    </source>
</reference>
<dbReference type="NCBIfam" id="TIGR03461">
    <property type="entry name" value="pabC_Proteo"/>
    <property type="match status" value="1"/>
</dbReference>
<gene>
    <name evidence="11" type="primary">pabC</name>
    <name evidence="11" type="ORF">K6753_04125</name>
</gene>
<dbReference type="RefSeq" id="WP_223674923.1">
    <property type="nucleotide sequence ID" value="NZ_JAINZW010000002.1"/>
</dbReference>
<evidence type="ECO:0000256" key="6">
    <source>
        <dbReference type="ARBA" id="ARBA00023239"/>
    </source>
</evidence>
<evidence type="ECO:0000256" key="3">
    <source>
        <dbReference type="ARBA" id="ARBA00011738"/>
    </source>
</evidence>
<dbReference type="EC" id="4.1.3.38" evidence="8 10"/>
<name>A0ABS7T4C0_9GAMM</name>
<proteinExistence type="inferred from homology"/>
<comment type="subunit">
    <text evidence="3">Homodimer.</text>
</comment>
<comment type="caution">
    <text evidence="11">The sequence shown here is derived from an EMBL/GenBank/DDBJ whole genome shotgun (WGS) entry which is preliminary data.</text>
</comment>
<keyword evidence="12" id="KW-1185">Reference proteome</keyword>
<dbReference type="InterPro" id="IPR043132">
    <property type="entry name" value="BCAT-like_C"/>
</dbReference>
<dbReference type="GO" id="GO:0008696">
    <property type="term" value="F:4-amino-4-deoxychorismate lyase activity"/>
    <property type="evidence" value="ECO:0007669"/>
    <property type="project" value="UniProtKB-EC"/>
</dbReference>
<dbReference type="SUPFAM" id="SSF56752">
    <property type="entry name" value="D-aminoacid aminotransferase-like PLP-dependent enzymes"/>
    <property type="match status" value="1"/>
</dbReference>
<evidence type="ECO:0000256" key="1">
    <source>
        <dbReference type="ARBA" id="ARBA00001933"/>
    </source>
</evidence>